<protein>
    <submittedName>
        <fullName evidence="1">Uncharacterized protein</fullName>
    </submittedName>
</protein>
<reference evidence="1 2" key="1">
    <citation type="submission" date="2017-01" db="EMBL/GenBank/DDBJ databases">
        <title>Draft genome sequence of an E. coli strain isolated from human, in Amazon, Brazil.</title>
        <authorList>
            <person name="Moura Q."/>
            <person name="Fernandes M.R."/>
            <person name="Cerdeira L."/>
            <person name="Vianello M."/>
            <person name="Souza T.A."/>
            <person name="Ienne S."/>
            <person name="Lincopan N."/>
        </authorList>
    </citation>
    <scope>NUCLEOTIDE SEQUENCE [LARGE SCALE GENOMIC DNA]</scope>
    <source>
        <strain evidence="1 2">ICBEcBL-II-13</strain>
    </source>
</reference>
<accession>A0A1V2G840</accession>
<feature type="non-terminal residue" evidence="1">
    <location>
        <position position="1"/>
    </location>
</feature>
<proteinExistence type="predicted"/>
<name>A0A1V2G840_ECOLX</name>
<feature type="non-terminal residue" evidence="1">
    <location>
        <position position="70"/>
    </location>
</feature>
<gene>
    <name evidence="1" type="ORF">BXT93_21920</name>
</gene>
<dbReference type="EMBL" id="MTPS01000402">
    <property type="protein sequence ID" value="ONG31375.1"/>
    <property type="molecule type" value="Genomic_DNA"/>
</dbReference>
<dbReference type="Proteomes" id="UP000188967">
    <property type="component" value="Unassembled WGS sequence"/>
</dbReference>
<evidence type="ECO:0000313" key="1">
    <source>
        <dbReference type="EMBL" id="ONG31375.1"/>
    </source>
</evidence>
<comment type="caution">
    <text evidence="1">The sequence shown here is derived from an EMBL/GenBank/DDBJ whole genome shotgun (WGS) entry which is preliminary data.</text>
</comment>
<sequence length="70" mass="6946">ETFSGVAGKTAVVLRIEPLARLSPRTSHRGAAAPLTHPVGLPSSLKVKGIASGGLTATALSPFAAGELQG</sequence>
<dbReference type="AlphaFoldDB" id="A0A1V2G840"/>
<evidence type="ECO:0000313" key="2">
    <source>
        <dbReference type="Proteomes" id="UP000188967"/>
    </source>
</evidence>
<organism evidence="1 2">
    <name type="scientific">Escherichia coli</name>
    <dbReference type="NCBI Taxonomy" id="562"/>
    <lineage>
        <taxon>Bacteria</taxon>
        <taxon>Pseudomonadati</taxon>
        <taxon>Pseudomonadota</taxon>
        <taxon>Gammaproteobacteria</taxon>
        <taxon>Enterobacterales</taxon>
        <taxon>Enterobacteriaceae</taxon>
        <taxon>Escherichia</taxon>
    </lineage>
</organism>